<dbReference type="PROSITE" id="PS50042">
    <property type="entry name" value="CNMP_BINDING_3"/>
    <property type="match status" value="1"/>
</dbReference>
<dbReference type="Gene3D" id="2.60.120.10">
    <property type="entry name" value="Jelly Rolls"/>
    <property type="match status" value="1"/>
</dbReference>
<keyword evidence="1" id="KW-0805">Transcription regulation</keyword>
<evidence type="ECO:0000256" key="3">
    <source>
        <dbReference type="ARBA" id="ARBA00023163"/>
    </source>
</evidence>
<dbReference type="STRING" id="52560.SAMN04488082_1224"/>
<dbReference type="SUPFAM" id="SSF46785">
    <property type="entry name" value="Winged helix' DNA-binding domain"/>
    <property type="match status" value="1"/>
</dbReference>
<dbReference type="GO" id="GO:0003700">
    <property type="term" value="F:DNA-binding transcription factor activity"/>
    <property type="evidence" value="ECO:0007669"/>
    <property type="project" value="TreeGrafter"/>
</dbReference>
<dbReference type="InterPro" id="IPR000595">
    <property type="entry name" value="cNMP-bd_dom"/>
</dbReference>
<dbReference type="PANTHER" id="PTHR24567:SF26">
    <property type="entry name" value="REGULATORY PROTEIN YEIL"/>
    <property type="match status" value="1"/>
</dbReference>
<organism evidence="6 7">
    <name type="scientific">Desulfomicrobium apsheronum</name>
    <dbReference type="NCBI Taxonomy" id="52560"/>
    <lineage>
        <taxon>Bacteria</taxon>
        <taxon>Pseudomonadati</taxon>
        <taxon>Thermodesulfobacteriota</taxon>
        <taxon>Desulfovibrionia</taxon>
        <taxon>Desulfovibrionales</taxon>
        <taxon>Desulfomicrobiaceae</taxon>
        <taxon>Desulfomicrobium</taxon>
    </lineage>
</organism>
<evidence type="ECO:0000313" key="7">
    <source>
        <dbReference type="Proteomes" id="UP000198635"/>
    </source>
</evidence>
<evidence type="ECO:0000259" key="5">
    <source>
        <dbReference type="PROSITE" id="PS51063"/>
    </source>
</evidence>
<dbReference type="CDD" id="cd00038">
    <property type="entry name" value="CAP_ED"/>
    <property type="match status" value="1"/>
</dbReference>
<keyword evidence="2" id="KW-0238">DNA-binding</keyword>
<feature type="domain" description="HTH crp-type" evidence="5">
    <location>
        <begin position="151"/>
        <end position="224"/>
    </location>
</feature>
<keyword evidence="7" id="KW-1185">Reference proteome</keyword>
<dbReference type="EMBL" id="FORX01000022">
    <property type="protein sequence ID" value="SFK37977.1"/>
    <property type="molecule type" value="Genomic_DNA"/>
</dbReference>
<dbReference type="OrthoDB" id="5460990at2"/>
<dbReference type="Pfam" id="PF13545">
    <property type="entry name" value="HTH_Crp_2"/>
    <property type="match status" value="1"/>
</dbReference>
<dbReference type="AlphaFoldDB" id="A0A1I3Z1W5"/>
<keyword evidence="3" id="KW-0804">Transcription</keyword>
<dbReference type="InterPro" id="IPR012318">
    <property type="entry name" value="HTH_CRP"/>
</dbReference>
<dbReference type="InterPro" id="IPR018490">
    <property type="entry name" value="cNMP-bd_dom_sf"/>
</dbReference>
<dbReference type="PROSITE" id="PS51063">
    <property type="entry name" value="HTH_CRP_2"/>
    <property type="match status" value="1"/>
</dbReference>
<name>A0A1I3Z1W5_9BACT</name>
<keyword evidence="6" id="KW-0418">Kinase</keyword>
<feature type="domain" description="Cyclic nucleotide-binding" evidence="4">
    <location>
        <begin position="37"/>
        <end position="137"/>
    </location>
</feature>
<protein>
    <submittedName>
        <fullName evidence="6">cAMP-binding domain of CRP or a regulatory subunit of cAMP-dependent protein kinases</fullName>
    </submittedName>
</protein>
<evidence type="ECO:0000256" key="1">
    <source>
        <dbReference type="ARBA" id="ARBA00023015"/>
    </source>
</evidence>
<evidence type="ECO:0000313" key="6">
    <source>
        <dbReference type="EMBL" id="SFK37977.1"/>
    </source>
</evidence>
<dbReference type="InterPro" id="IPR014710">
    <property type="entry name" value="RmlC-like_jellyroll"/>
</dbReference>
<dbReference type="SMART" id="SM00419">
    <property type="entry name" value="HTH_CRP"/>
    <property type="match status" value="1"/>
</dbReference>
<reference evidence="7" key="1">
    <citation type="submission" date="2016-10" db="EMBL/GenBank/DDBJ databases">
        <authorList>
            <person name="Varghese N."/>
            <person name="Submissions S."/>
        </authorList>
    </citation>
    <scope>NUCLEOTIDE SEQUENCE [LARGE SCALE GENOMIC DNA]</scope>
    <source>
        <strain evidence="7">DSM 5918</strain>
    </source>
</reference>
<dbReference type="SUPFAM" id="SSF51206">
    <property type="entry name" value="cAMP-binding domain-like"/>
    <property type="match status" value="1"/>
</dbReference>
<dbReference type="GO" id="GO:0005829">
    <property type="term" value="C:cytosol"/>
    <property type="evidence" value="ECO:0007669"/>
    <property type="project" value="TreeGrafter"/>
</dbReference>
<keyword evidence="6" id="KW-0808">Transferase</keyword>
<sequence length="234" mass="26707">MTAIKSGTEMKELEFSRIPSEAGCWRKVISQGRRMKFLKGAQIFSRLTDENFIFFLDVGEIWLTRSTLDGREKIIWSIGPDSLFGETPFFDELPSKSAIVAGMDSTVYAFASRCVLEEILPRHPDLTLALFRSLALKVRVLINQTVSLSLDDLPSRICKYLHLRQREEASESGPLVVRPGLNQQELANLLGVHRVTLNKSLRELEKAGILGPYSRDEVYVLDRRRFEEVVYQNE</sequence>
<dbReference type="Pfam" id="PF00027">
    <property type="entry name" value="cNMP_binding"/>
    <property type="match status" value="1"/>
</dbReference>
<dbReference type="GO" id="GO:0003677">
    <property type="term" value="F:DNA binding"/>
    <property type="evidence" value="ECO:0007669"/>
    <property type="project" value="UniProtKB-KW"/>
</dbReference>
<proteinExistence type="predicted"/>
<dbReference type="PANTHER" id="PTHR24567">
    <property type="entry name" value="CRP FAMILY TRANSCRIPTIONAL REGULATORY PROTEIN"/>
    <property type="match status" value="1"/>
</dbReference>
<gene>
    <name evidence="6" type="ORF">SAMN04488082_1224</name>
</gene>
<evidence type="ECO:0000256" key="2">
    <source>
        <dbReference type="ARBA" id="ARBA00023125"/>
    </source>
</evidence>
<dbReference type="InterPro" id="IPR050397">
    <property type="entry name" value="Env_Response_Regulators"/>
</dbReference>
<dbReference type="Proteomes" id="UP000198635">
    <property type="component" value="Unassembled WGS sequence"/>
</dbReference>
<accession>A0A1I3Z1W5</accession>
<dbReference type="GO" id="GO:0016301">
    <property type="term" value="F:kinase activity"/>
    <property type="evidence" value="ECO:0007669"/>
    <property type="project" value="UniProtKB-KW"/>
</dbReference>
<dbReference type="InterPro" id="IPR036390">
    <property type="entry name" value="WH_DNA-bd_sf"/>
</dbReference>
<dbReference type="RefSeq" id="WP_092378492.1">
    <property type="nucleotide sequence ID" value="NZ_FORX01000022.1"/>
</dbReference>
<evidence type="ECO:0000259" key="4">
    <source>
        <dbReference type="PROSITE" id="PS50042"/>
    </source>
</evidence>